<dbReference type="RefSeq" id="WP_190420572.1">
    <property type="nucleotide sequence ID" value="NZ_JAMPKK010000003.1"/>
</dbReference>
<dbReference type="EMBL" id="JAMPKK010000003">
    <property type="protein sequence ID" value="MEP0863387.1"/>
    <property type="molecule type" value="Genomic_DNA"/>
</dbReference>
<feature type="compositionally biased region" description="Basic and acidic residues" evidence="1">
    <location>
        <begin position="1"/>
        <end position="16"/>
    </location>
</feature>
<accession>A0ABV0JIX4</accession>
<evidence type="ECO:0000313" key="2">
    <source>
        <dbReference type="EMBL" id="MEP0863387.1"/>
    </source>
</evidence>
<sequence>MQKYQPERQLAEDKASTDPSIGFSELNSQDENQLLREQVDTLKLELSYQSQQLQEIQQELSNTNHDLCTALMAERLTLDEAKELAKEIVITQKPIRESLAQLLSAIYISPVESWELGCIPKPTLADRSRFSSEANKFNERFDELKTQLTTFQGQLARFKVRREQLSVQIKAITETKE</sequence>
<organism evidence="2 3">
    <name type="scientific">Funiculus sociatus GB2-A5</name>
    <dbReference type="NCBI Taxonomy" id="2933946"/>
    <lineage>
        <taxon>Bacteria</taxon>
        <taxon>Bacillati</taxon>
        <taxon>Cyanobacteriota</taxon>
        <taxon>Cyanophyceae</taxon>
        <taxon>Coleofasciculales</taxon>
        <taxon>Coleofasciculaceae</taxon>
        <taxon>Funiculus</taxon>
    </lineage>
</organism>
<proteinExistence type="predicted"/>
<dbReference type="Proteomes" id="UP001442494">
    <property type="component" value="Unassembled WGS sequence"/>
</dbReference>
<keyword evidence="3" id="KW-1185">Reference proteome</keyword>
<comment type="caution">
    <text evidence="2">The sequence shown here is derived from an EMBL/GenBank/DDBJ whole genome shotgun (WGS) entry which is preliminary data.</text>
</comment>
<feature type="region of interest" description="Disordered" evidence="1">
    <location>
        <begin position="1"/>
        <end position="27"/>
    </location>
</feature>
<evidence type="ECO:0000313" key="3">
    <source>
        <dbReference type="Proteomes" id="UP001442494"/>
    </source>
</evidence>
<name>A0ABV0JIX4_9CYAN</name>
<evidence type="ECO:0000256" key="1">
    <source>
        <dbReference type="SAM" id="MobiDB-lite"/>
    </source>
</evidence>
<reference evidence="2 3" key="1">
    <citation type="submission" date="2022-04" db="EMBL/GenBank/DDBJ databases">
        <title>Positive selection, recombination, and allopatry shape intraspecific diversity of widespread and dominant cyanobacteria.</title>
        <authorList>
            <person name="Wei J."/>
            <person name="Shu W."/>
            <person name="Hu C."/>
        </authorList>
    </citation>
    <scope>NUCLEOTIDE SEQUENCE [LARGE SCALE GENOMIC DNA]</scope>
    <source>
        <strain evidence="2 3">GB2-A5</strain>
    </source>
</reference>
<gene>
    <name evidence="2" type="ORF">NDI37_02765</name>
</gene>
<protein>
    <submittedName>
        <fullName evidence="2">Uncharacterized protein</fullName>
    </submittedName>
</protein>